<dbReference type="Proteomes" id="UP000235145">
    <property type="component" value="Unassembled WGS sequence"/>
</dbReference>
<comment type="caution">
    <text evidence="1">The sequence shown here is derived from an EMBL/GenBank/DDBJ whole genome shotgun (WGS) entry which is preliminary data.</text>
</comment>
<name>A0A9R1VRK6_LACSA</name>
<sequence>MFRTSCCGAFVNILMGVEFHNLLCIYLLCKEVSTYSWVDLEELLFSIHNYRVFFGNRALCHVIDLQGNISWYKEYPNKDFVSDILDVRLRINIFHPSLIWMSLTVIK</sequence>
<gene>
    <name evidence="1" type="ORF">LSAT_V11C400218470</name>
</gene>
<organism evidence="1 2">
    <name type="scientific">Lactuca sativa</name>
    <name type="common">Garden lettuce</name>
    <dbReference type="NCBI Taxonomy" id="4236"/>
    <lineage>
        <taxon>Eukaryota</taxon>
        <taxon>Viridiplantae</taxon>
        <taxon>Streptophyta</taxon>
        <taxon>Embryophyta</taxon>
        <taxon>Tracheophyta</taxon>
        <taxon>Spermatophyta</taxon>
        <taxon>Magnoliopsida</taxon>
        <taxon>eudicotyledons</taxon>
        <taxon>Gunneridae</taxon>
        <taxon>Pentapetalae</taxon>
        <taxon>asterids</taxon>
        <taxon>campanulids</taxon>
        <taxon>Asterales</taxon>
        <taxon>Asteraceae</taxon>
        <taxon>Cichorioideae</taxon>
        <taxon>Cichorieae</taxon>
        <taxon>Lactucinae</taxon>
        <taxon>Lactuca</taxon>
    </lineage>
</organism>
<proteinExistence type="predicted"/>
<protein>
    <submittedName>
        <fullName evidence="1">Uncharacterized protein</fullName>
    </submittedName>
</protein>
<dbReference type="EMBL" id="NBSK02000004">
    <property type="protein sequence ID" value="KAJ0212422.1"/>
    <property type="molecule type" value="Genomic_DNA"/>
</dbReference>
<accession>A0A9R1VRK6</accession>
<reference evidence="1 2" key="1">
    <citation type="journal article" date="2017" name="Nat. Commun.">
        <title>Genome assembly with in vitro proximity ligation data and whole-genome triplication in lettuce.</title>
        <authorList>
            <person name="Reyes-Chin-Wo S."/>
            <person name="Wang Z."/>
            <person name="Yang X."/>
            <person name="Kozik A."/>
            <person name="Arikit S."/>
            <person name="Song C."/>
            <person name="Xia L."/>
            <person name="Froenicke L."/>
            <person name="Lavelle D.O."/>
            <person name="Truco M.J."/>
            <person name="Xia R."/>
            <person name="Zhu S."/>
            <person name="Xu C."/>
            <person name="Xu H."/>
            <person name="Xu X."/>
            <person name="Cox K."/>
            <person name="Korf I."/>
            <person name="Meyers B.C."/>
            <person name="Michelmore R.W."/>
        </authorList>
    </citation>
    <scope>NUCLEOTIDE SEQUENCE [LARGE SCALE GENOMIC DNA]</scope>
    <source>
        <strain evidence="2">cv. Salinas</strain>
        <tissue evidence="1">Seedlings</tissue>
    </source>
</reference>
<keyword evidence="2" id="KW-1185">Reference proteome</keyword>
<evidence type="ECO:0000313" key="2">
    <source>
        <dbReference type="Proteomes" id="UP000235145"/>
    </source>
</evidence>
<dbReference type="AlphaFoldDB" id="A0A9R1VRK6"/>
<evidence type="ECO:0000313" key="1">
    <source>
        <dbReference type="EMBL" id="KAJ0212422.1"/>
    </source>
</evidence>